<feature type="region of interest" description="Disordered" evidence="9">
    <location>
        <begin position="1"/>
        <end position="46"/>
    </location>
</feature>
<keyword evidence="4" id="KW-0963">Cytoplasm</keyword>
<dbReference type="SUPFAM" id="SSF48371">
    <property type="entry name" value="ARM repeat"/>
    <property type="match status" value="1"/>
</dbReference>
<dbReference type="InterPro" id="IPR021843">
    <property type="entry name" value="PSME4_C"/>
</dbReference>
<dbReference type="InterPro" id="IPR016024">
    <property type="entry name" value="ARM-type_fold"/>
</dbReference>
<dbReference type="PANTHER" id="PTHR32170:SF3">
    <property type="entry name" value="PROTEASOME ACTIVATOR COMPLEX SUBUNIT 4"/>
    <property type="match status" value="1"/>
</dbReference>
<dbReference type="Pfam" id="PF16507">
    <property type="entry name" value="HEAT_PSME4_mid"/>
    <property type="match status" value="1"/>
</dbReference>
<dbReference type="GeneID" id="37029531"/>
<keyword evidence="6" id="KW-0227">DNA damage</keyword>
<evidence type="ECO:0000259" key="12">
    <source>
        <dbReference type="Pfam" id="PF23096"/>
    </source>
</evidence>
<feature type="domain" description="Proteasome activator complex subunit 4-like HEAT repeat-like" evidence="12">
    <location>
        <begin position="1309"/>
        <end position="1574"/>
    </location>
</feature>
<accession>A0A316USN9</accession>
<comment type="subcellular location">
    <subcellularLocation>
        <location evidence="2">Cytoplasm</location>
    </subcellularLocation>
    <subcellularLocation>
        <location evidence="1">Nucleus speckle</location>
    </subcellularLocation>
</comment>
<dbReference type="Proteomes" id="UP000245884">
    <property type="component" value="Unassembled WGS sequence"/>
</dbReference>
<dbReference type="OrthoDB" id="17907at2759"/>
<dbReference type="STRING" id="1569628.A0A316USN9"/>
<evidence type="ECO:0000256" key="8">
    <source>
        <dbReference type="ARBA" id="ARBA00023242"/>
    </source>
</evidence>
<keyword evidence="5" id="KW-0677">Repeat</keyword>
<keyword evidence="14" id="KW-1185">Reference proteome</keyword>
<dbReference type="Pfam" id="PF23096">
    <property type="entry name" value="HEAT_PSME4"/>
    <property type="match status" value="1"/>
</dbReference>
<gene>
    <name evidence="13" type="ORF">BDZ90DRAFT_250757</name>
</gene>
<evidence type="ECO:0000256" key="6">
    <source>
        <dbReference type="ARBA" id="ARBA00022763"/>
    </source>
</evidence>
<organism evidence="13 14">
    <name type="scientific">Jaminaea rosea</name>
    <dbReference type="NCBI Taxonomy" id="1569628"/>
    <lineage>
        <taxon>Eukaryota</taxon>
        <taxon>Fungi</taxon>
        <taxon>Dikarya</taxon>
        <taxon>Basidiomycota</taxon>
        <taxon>Ustilaginomycotina</taxon>
        <taxon>Exobasidiomycetes</taxon>
        <taxon>Microstromatales</taxon>
        <taxon>Microstromatales incertae sedis</taxon>
        <taxon>Jaminaea</taxon>
    </lineage>
</organism>
<evidence type="ECO:0000256" key="4">
    <source>
        <dbReference type="ARBA" id="ARBA00022490"/>
    </source>
</evidence>
<dbReference type="InterPro" id="IPR055455">
    <property type="entry name" value="HEAT_PSME4"/>
</dbReference>
<evidence type="ECO:0000256" key="9">
    <source>
        <dbReference type="SAM" id="MobiDB-lite"/>
    </source>
</evidence>
<evidence type="ECO:0000313" key="13">
    <source>
        <dbReference type="EMBL" id="PWN28316.1"/>
    </source>
</evidence>
<evidence type="ECO:0000256" key="1">
    <source>
        <dbReference type="ARBA" id="ARBA00004324"/>
    </source>
</evidence>
<dbReference type="PANTHER" id="PTHR32170">
    <property type="entry name" value="PROTEASOME ACTIVATOR COMPLEX SUBUNIT 4"/>
    <property type="match status" value="1"/>
</dbReference>
<evidence type="ECO:0000256" key="3">
    <source>
        <dbReference type="ARBA" id="ARBA00005739"/>
    </source>
</evidence>
<dbReference type="GO" id="GO:0016504">
    <property type="term" value="F:peptidase activator activity"/>
    <property type="evidence" value="ECO:0007669"/>
    <property type="project" value="InterPro"/>
</dbReference>
<dbReference type="GO" id="GO:0016607">
    <property type="term" value="C:nuclear speck"/>
    <property type="evidence" value="ECO:0007669"/>
    <property type="project" value="UniProtKB-SubCell"/>
</dbReference>
<comment type="similarity">
    <text evidence="3">Belongs to the BLM10 family.</text>
</comment>
<feature type="domain" description="Proteasome activator Blm10 middle HEAT repeats region" evidence="11">
    <location>
        <begin position="430"/>
        <end position="942"/>
    </location>
</feature>
<dbReference type="InterPro" id="IPR032430">
    <property type="entry name" value="Blm10_mid"/>
</dbReference>
<dbReference type="GO" id="GO:0006281">
    <property type="term" value="P:DNA repair"/>
    <property type="evidence" value="ECO:0007669"/>
    <property type="project" value="UniProtKB-KW"/>
</dbReference>
<proteinExistence type="inferred from homology"/>
<evidence type="ECO:0000256" key="7">
    <source>
        <dbReference type="ARBA" id="ARBA00023204"/>
    </source>
</evidence>
<evidence type="ECO:0000259" key="10">
    <source>
        <dbReference type="Pfam" id="PF11919"/>
    </source>
</evidence>
<dbReference type="RefSeq" id="XP_025362928.1">
    <property type="nucleotide sequence ID" value="XM_025507708.1"/>
</dbReference>
<dbReference type="Gene3D" id="1.25.10.10">
    <property type="entry name" value="Leucine-rich Repeat Variant"/>
    <property type="match status" value="1"/>
</dbReference>
<dbReference type="GO" id="GO:0005829">
    <property type="term" value="C:cytosol"/>
    <property type="evidence" value="ECO:0007669"/>
    <property type="project" value="TreeGrafter"/>
</dbReference>
<reference evidence="13 14" key="1">
    <citation type="journal article" date="2018" name="Mol. Biol. Evol.">
        <title>Broad Genomic Sampling Reveals a Smut Pathogenic Ancestry of the Fungal Clade Ustilaginomycotina.</title>
        <authorList>
            <person name="Kijpornyongpan T."/>
            <person name="Mondo S.J."/>
            <person name="Barry K."/>
            <person name="Sandor L."/>
            <person name="Lee J."/>
            <person name="Lipzen A."/>
            <person name="Pangilinan J."/>
            <person name="LaButti K."/>
            <person name="Hainaut M."/>
            <person name="Henrissat B."/>
            <person name="Grigoriev I.V."/>
            <person name="Spatafora J.W."/>
            <person name="Aime M.C."/>
        </authorList>
    </citation>
    <scope>NUCLEOTIDE SEQUENCE [LARGE SCALE GENOMIC DNA]</scope>
    <source>
        <strain evidence="13 14">MCA 5214</strain>
    </source>
</reference>
<dbReference type="GO" id="GO:0010499">
    <property type="term" value="P:proteasomal ubiquitin-independent protein catabolic process"/>
    <property type="evidence" value="ECO:0007669"/>
    <property type="project" value="TreeGrafter"/>
</dbReference>
<evidence type="ECO:0000256" key="5">
    <source>
        <dbReference type="ARBA" id="ARBA00022737"/>
    </source>
</evidence>
<evidence type="ECO:0008006" key="15">
    <source>
        <dbReference type="Google" id="ProtNLM"/>
    </source>
</evidence>
<dbReference type="InterPro" id="IPR011989">
    <property type="entry name" value="ARM-like"/>
</dbReference>
<dbReference type="GO" id="GO:0070628">
    <property type="term" value="F:proteasome binding"/>
    <property type="evidence" value="ECO:0007669"/>
    <property type="project" value="InterPro"/>
</dbReference>
<evidence type="ECO:0000313" key="14">
    <source>
        <dbReference type="Proteomes" id="UP000245884"/>
    </source>
</evidence>
<name>A0A316USN9_9BASI</name>
<feature type="domain" description="Proteasome activator complex subunit 4 C-terminal" evidence="10">
    <location>
        <begin position="1881"/>
        <end position="1968"/>
    </location>
</feature>
<dbReference type="InterPro" id="IPR035309">
    <property type="entry name" value="PSME4"/>
</dbReference>
<evidence type="ECO:0000259" key="11">
    <source>
        <dbReference type="Pfam" id="PF16507"/>
    </source>
</evidence>
<dbReference type="EMBL" id="KZ819665">
    <property type="protein sequence ID" value="PWN28316.1"/>
    <property type="molecule type" value="Genomic_DNA"/>
</dbReference>
<keyword evidence="8" id="KW-0539">Nucleus</keyword>
<protein>
    <recommendedName>
        <fullName evidence="15">ARM repeat-containing protein</fullName>
    </recommendedName>
</protein>
<keyword evidence="7" id="KW-0234">DNA repair</keyword>
<feature type="compositionally biased region" description="Low complexity" evidence="9">
    <location>
        <begin position="32"/>
        <end position="46"/>
    </location>
</feature>
<evidence type="ECO:0000256" key="2">
    <source>
        <dbReference type="ARBA" id="ARBA00004496"/>
    </source>
</evidence>
<dbReference type="Pfam" id="PF11919">
    <property type="entry name" value="PSME4_C"/>
    <property type="match status" value="1"/>
</dbReference>
<sequence length="1968" mass="220499">MWSPCLDSPIEPKVDMPDDDEEFQEGGNMLGPSTAPAAAAAQLSAPTPSKVKVRKLEDRTKMMEYPNSLPYECESIEEFDERLAYIHQRLIECIKTKDYDIGLVQWNHKLQCLISLKYPILRATRATLASLYYEMVFIPGLDVRLIELCANMAITLLEPRRKISIKDLTLPWRPLYDLLSHHLFPKARATGLTGLSNTLMDLAGIAQRFFPPSDADDMLEEMLPQLDGYAINSILATQAYLVHFLPLSKPQRWLPAMFKLWDCFESGLFDDQMLDLLARLAILHANPEISQSEDSGTVSPQRGLWKEVGLLTKEQFAMIMTKALRSAGLPVGATKDANSALMAQSAIMMKTGSDAEVSQTILSMKKPSSRIQSFATIIVYSMMLDGPEIPSSGEATPVNAAAGPGLAGTPATTTNEQMNFLAGSRALDALHRFIQATETYFHPSNWGPWQYVLSGFVAELSSFFVNRWLDEHRNDCKTPKERRLTPTMKREFVQSLRNVCLLTMFSKDMFAVVSCQKALKRMAYLEPDLILPAVLERAYPGLQELEMTHRTTAIIASLSTLAIPLVSRQNFAAGGKHLVPLLQLCLPAIDPTDFAKTMGGCAFIFNAMMTVRIDDLTRPELGNDDGDAEMAVDDDAAAARREEDEALRLSTAGAEEWVIEFFRRIFAVFDSLPEEGVKGKVGGKQEEHVSGSLLSSVDAVTASMSPHLARLAWDVVYRHCSETVSASSSRLVGSVILSFARIHPEMVLGKMIPLATQRLRSEIMHGASSTRTTSTHTPAPGDATFHWHLSCLLGAVSGVGPALLKHRIELLELLSLLVDRTRSERGYSLVARLVQRVIATLVGLYPIEWRPYNAEEWDDPEVQKKAHMHWGKLYEAKDVSLKWHQPSQEEIAFALEIVSTFVQPSLEELNSLQDVPQERRDKVWSNDFCRKMMLVKQTFSALNAVVQDDEVNAPSGEVVSDAGDECMAFIQPPPRFKSGFILTDETSPDFVAVRSFRARVGEVLHRCATSSKASEAEDKQDCIKLLLRSIRTYLTEYAYNYEEYMAHSRSLNYYRTVFRIYARQKQQPRVLWVRRAAFYHGCRGRMNSFHRKRTPLVDSLIKDVVLAYCMSTYVGIRKTAQNSLDSIASLYDGARQLCVHTLISKVQPGVDDDQMKGALYVLGSKGFSSAAITDARITAEYLLCLLNAQHHPKPSLQKLVRGLLSDFASRFVEPSTLKFHLDTPAPLIKAVDEFTTSLPPIDASILQEVRDRRQARIARIDSTVARLGPEIMSIATNHATHWSFTLYSARLLRAMIRRDQPLAPDVAGYFAGQLLSENPNMRKYATGAITKILYFVKLRTLKASDEDLVNGKTTNPLKRKEVVQTPASAEYQKEALGAFLGSNMGPDSVLVDKTSLGWLVWGGKQTVYDAPPVDTEPWQWEAASQPALDAIWSHMQKAEFWEKHLGLWSQEKQREITATENVLLMKSIAQVFGARLIPVLGPIIEKLIGERDRHKHRAAAEVMVGVGRGSKHWPLNDQAKLWEWLTPLMPNIFTQATQDSQLVFEDWIVSTIDGRDPRRHKPLIDFAIDRAKRSINGEEDGSPQLQARGHAFFRCVLSTHDRKMTPRMQEFIDDYAGAFDTAYSEIRAVVSENLAQLELFEVAPSYASMSHFLAGEASSSTLRISSPQYERRFAKLRTDLAQWRTERIPTSQGSSRYDCAAMTTLFWMSMALADHRRSSMGSYAIDFLPMIFEMLELKDNTDLSRLARAALTKISTHHYGPGPLSGKLVRTLLNVITQSRDSWKVRLDGLTVLQVAFFQNLYYLGPADVRSIVDVLLALLRDVHPEVREMASTTLSGIVRCSERKLISDLKKRFTATVLEASAALMPLSRGDPGFHEHLTALHSGILGAVALLSAFPYEVPPWMPSLLIETVTQHGESPQPVSNTVKKYAKEFKRTHQDNWGEVEAALNSDELNEVNQWVLGRSDYYA</sequence>